<reference evidence="4" key="1">
    <citation type="submission" date="2022-08" db="EMBL/GenBank/DDBJ databases">
        <title>Novel sulphate-reducing endosymbionts in the free-living metamonad Anaeramoeba.</title>
        <authorList>
            <person name="Jerlstrom-Hultqvist J."/>
            <person name="Cepicka I."/>
            <person name="Gallot-Lavallee L."/>
            <person name="Salas-Leiva D."/>
            <person name="Curtis B.A."/>
            <person name="Zahonova K."/>
            <person name="Pipaliya S."/>
            <person name="Dacks J."/>
            <person name="Roger A.J."/>
        </authorList>
    </citation>
    <scope>NUCLEOTIDE SEQUENCE</scope>
    <source>
        <strain evidence="4">Busselton2</strain>
    </source>
</reference>
<evidence type="ECO:0000313" key="5">
    <source>
        <dbReference type="Proteomes" id="UP001146793"/>
    </source>
</evidence>
<dbReference type="Proteomes" id="UP001146793">
    <property type="component" value="Unassembled WGS sequence"/>
</dbReference>
<proteinExistence type="predicted"/>
<comment type="caution">
    <text evidence="4">The sequence shown here is derived from an EMBL/GenBank/DDBJ whole genome shotgun (WGS) entry which is preliminary data.</text>
</comment>
<feature type="transmembrane region" description="Helical" evidence="2">
    <location>
        <begin position="72"/>
        <end position="100"/>
    </location>
</feature>
<dbReference type="EMBL" id="JANTQA010000023">
    <property type="protein sequence ID" value="KAJ3445738.1"/>
    <property type="molecule type" value="Genomic_DNA"/>
</dbReference>
<dbReference type="InterPro" id="IPR016137">
    <property type="entry name" value="RGS"/>
</dbReference>
<dbReference type="PANTHER" id="PTHR10845">
    <property type="entry name" value="REGULATOR OF G PROTEIN SIGNALING"/>
    <property type="match status" value="1"/>
</dbReference>
<keyword evidence="2" id="KW-0812">Transmembrane</keyword>
<evidence type="ECO:0000313" key="4">
    <source>
        <dbReference type="EMBL" id="KAJ3445738.1"/>
    </source>
</evidence>
<dbReference type="SUPFAM" id="SSF48097">
    <property type="entry name" value="Regulator of G-protein signaling, RGS"/>
    <property type="match status" value="1"/>
</dbReference>
<dbReference type="Gene3D" id="1.10.167.10">
    <property type="entry name" value="Regulator of G-protein Signalling 4, domain 2"/>
    <property type="match status" value="1"/>
</dbReference>
<feature type="compositionally biased region" description="Basic and acidic residues" evidence="1">
    <location>
        <begin position="508"/>
        <end position="523"/>
    </location>
</feature>
<keyword evidence="2" id="KW-0472">Membrane</keyword>
<dbReference type="PANTHER" id="PTHR10845:SF192">
    <property type="entry name" value="DOUBLE HIT, ISOFORM B"/>
    <property type="match status" value="1"/>
</dbReference>
<accession>A0AAV7ZVX5</accession>
<keyword evidence="2" id="KW-1133">Transmembrane helix</keyword>
<dbReference type="PRINTS" id="PR01301">
    <property type="entry name" value="RGSPROTEIN"/>
</dbReference>
<organism evidence="4 5">
    <name type="scientific">Anaeramoeba flamelloides</name>
    <dbReference type="NCBI Taxonomy" id="1746091"/>
    <lineage>
        <taxon>Eukaryota</taxon>
        <taxon>Metamonada</taxon>
        <taxon>Anaeramoebidae</taxon>
        <taxon>Anaeramoeba</taxon>
    </lineage>
</organism>
<feature type="region of interest" description="Disordered" evidence="1">
    <location>
        <begin position="473"/>
        <end position="555"/>
    </location>
</feature>
<feature type="domain" description="RGS" evidence="3">
    <location>
        <begin position="334"/>
        <end position="454"/>
    </location>
</feature>
<evidence type="ECO:0000256" key="2">
    <source>
        <dbReference type="SAM" id="Phobius"/>
    </source>
</evidence>
<feature type="compositionally biased region" description="Low complexity" evidence="1">
    <location>
        <begin position="529"/>
        <end position="555"/>
    </location>
</feature>
<dbReference type="InterPro" id="IPR036305">
    <property type="entry name" value="RGS_sf"/>
</dbReference>
<evidence type="ECO:0000259" key="3">
    <source>
        <dbReference type="PROSITE" id="PS50132"/>
    </source>
</evidence>
<feature type="compositionally biased region" description="Polar residues" evidence="1">
    <location>
        <begin position="495"/>
        <end position="506"/>
    </location>
</feature>
<feature type="transmembrane region" description="Helical" evidence="2">
    <location>
        <begin position="6"/>
        <end position="27"/>
    </location>
</feature>
<dbReference type="Pfam" id="PF00615">
    <property type="entry name" value="RGS"/>
    <property type="match status" value="1"/>
</dbReference>
<feature type="transmembrane region" description="Helical" evidence="2">
    <location>
        <begin position="226"/>
        <end position="249"/>
    </location>
</feature>
<dbReference type="PROSITE" id="PS50132">
    <property type="entry name" value="RGS"/>
    <property type="match status" value="1"/>
</dbReference>
<feature type="transmembrane region" description="Helical" evidence="2">
    <location>
        <begin position="187"/>
        <end position="206"/>
    </location>
</feature>
<feature type="transmembrane region" description="Helical" evidence="2">
    <location>
        <begin position="39"/>
        <end position="60"/>
    </location>
</feature>
<evidence type="ECO:0000256" key="1">
    <source>
        <dbReference type="SAM" id="MobiDB-lite"/>
    </source>
</evidence>
<dbReference type="AlphaFoldDB" id="A0AAV7ZVX5"/>
<protein>
    <submittedName>
        <fullName evidence="4">Regulator of g protein signaling</fullName>
    </submittedName>
</protein>
<gene>
    <name evidence="4" type="ORF">M0812_11625</name>
</gene>
<feature type="transmembrane region" description="Helical" evidence="2">
    <location>
        <begin position="287"/>
        <end position="308"/>
    </location>
</feature>
<dbReference type="SMART" id="SM00315">
    <property type="entry name" value="RGS"/>
    <property type="match status" value="1"/>
</dbReference>
<name>A0AAV7ZVX5_9EUKA</name>
<sequence>METERIAFFIFAVASLVIELTLYYSFMKRRKVPLLNVRSATLISIFTFSTSIGIIILGFIDSEELIYSCYAYLMVIFLHETFTTWIYIVQAWRINFIYLMNKQKLKSIKRFIKNVNTEGTTSTSKERITSRFKEENESSVINSTAESHFWEGIFEEDDGANEEEIDTKFQKAERKFYQKRIQISGKYMFFAIFFHFFFMILLPAIVNIENKTKRRPDGICEYGQLFAPLAAFAFISHLVLFSYFLFKIWKIKDNFKIRNQLYMIFITSLMTCLVLNLRNFINKIMMWQWPFVFIIIIQYWIVLGYPLWVYRKQHNLSLDINKNSNSQTDNTVEKFTNILNDKKKSKYFFKFLQLDYSIENLLFYQAVTSFEKINPNKKSKKKKYCQQIIKNFIQVNARLEINLEHSIRNSTIELAEKGLTNSSCFEEAKQKIFFLMFSGSYPNFLSSKQYYEMMIDIDQINIEIGGEKEIQLNPLKKPNEVGTESNNDTKKESGIDTNSKNVNTITENEDKDKNDTIKDHGQKEEDDQSNSSSDTESSDQNKSSSETSNSDSDSD</sequence>
<feature type="transmembrane region" description="Helical" evidence="2">
    <location>
        <begin position="261"/>
        <end position="281"/>
    </location>
</feature>
<dbReference type="CDD" id="cd07440">
    <property type="entry name" value="RGS"/>
    <property type="match status" value="1"/>
</dbReference>
<dbReference type="InterPro" id="IPR044926">
    <property type="entry name" value="RGS_subdomain_2"/>
</dbReference>